<evidence type="ECO:0000256" key="1">
    <source>
        <dbReference type="SAM" id="MobiDB-lite"/>
    </source>
</evidence>
<evidence type="ECO:0000313" key="2">
    <source>
        <dbReference type="EMBL" id="CAH1603914.1"/>
    </source>
</evidence>
<feature type="region of interest" description="Disordered" evidence="1">
    <location>
        <begin position="23"/>
        <end position="46"/>
    </location>
</feature>
<evidence type="ECO:0000313" key="3">
    <source>
        <dbReference type="Proteomes" id="UP001295462"/>
    </source>
</evidence>
<proteinExistence type="predicted"/>
<sequence length="46" mass="5419">MVFVYSLFSFSAPHLDNEHCFKHNNTDSNTEVNNNEKSSHPYRRTC</sequence>
<dbReference type="Proteomes" id="UP001295462">
    <property type="component" value="Unassembled WGS sequence"/>
</dbReference>
<name>A0AAU9QY55_9VIBR</name>
<organism evidence="2 3">
    <name type="scientific">Vibrio jasicida</name>
    <dbReference type="NCBI Taxonomy" id="766224"/>
    <lineage>
        <taxon>Bacteria</taxon>
        <taxon>Pseudomonadati</taxon>
        <taxon>Pseudomonadota</taxon>
        <taxon>Gammaproteobacteria</taxon>
        <taxon>Vibrionales</taxon>
        <taxon>Vibrionaceae</taxon>
        <taxon>Vibrio</taxon>
    </lineage>
</organism>
<accession>A0AAU9QY55</accession>
<gene>
    <name evidence="2" type="ORF">THF1A12_90018</name>
</gene>
<comment type="caution">
    <text evidence="2">The sequence shown here is derived from an EMBL/GenBank/DDBJ whole genome shotgun (WGS) entry which is preliminary data.</text>
</comment>
<reference evidence="2" key="1">
    <citation type="submission" date="2022-01" db="EMBL/GenBank/DDBJ databases">
        <authorList>
            <person name="Lagorce A."/>
        </authorList>
    </citation>
    <scope>NUCLEOTIDE SEQUENCE</scope>
    <source>
        <strain evidence="2">Th15_F1_A12</strain>
    </source>
</reference>
<protein>
    <submittedName>
        <fullName evidence="2">Uncharacterized protein</fullName>
    </submittedName>
</protein>
<dbReference type="EMBL" id="CAKMUD010000149">
    <property type="protein sequence ID" value="CAH1603914.1"/>
    <property type="molecule type" value="Genomic_DNA"/>
</dbReference>
<dbReference type="AlphaFoldDB" id="A0AAU9QY55"/>
<feature type="compositionally biased region" description="Low complexity" evidence="1">
    <location>
        <begin position="26"/>
        <end position="36"/>
    </location>
</feature>